<dbReference type="SUPFAM" id="SSF47413">
    <property type="entry name" value="lambda repressor-like DNA-binding domains"/>
    <property type="match status" value="1"/>
</dbReference>
<protein>
    <recommendedName>
        <fullName evidence="1">HTH cro/C1-type domain-containing protein</fullName>
    </recommendedName>
</protein>
<sequence length="304" mass="36420">MNTGETLKFIRTKKNLTQKEILPDYIDPSAYSRVESQKRPIRINDLQEILDRLSITPDEFFSLSSLDHEQQQFRNLFYYCGNHIDNKTKKKKLLDYYFDLENNKGKSLRQISNYIAIKNFFHQHWDEVNTISTEEVKSLFNELNQRKFYFQYDYVLLSNLITYFSVQQSDILISKAYPIELEEDRDYITKKFAYNTLLNLISIRLHENDYTRALKYIKIAQKQDKSASNYSFRMNLKYLENLTNYLIKGETKYMKQVYNFIENIEDIGDLTYAQSVKEEVKKLTYNNGRDSNNEYIIALIKDTY</sequence>
<dbReference type="InterPro" id="IPR053163">
    <property type="entry name" value="HTH-type_regulator_Rgg"/>
</dbReference>
<dbReference type="RefSeq" id="WP_010771684.1">
    <property type="nucleotide sequence ID" value="NZ_KB946333.1"/>
</dbReference>
<evidence type="ECO:0000259" key="1">
    <source>
        <dbReference type="PROSITE" id="PS50943"/>
    </source>
</evidence>
<dbReference type="Gene3D" id="1.25.40.400">
    <property type="match status" value="1"/>
</dbReference>
<reference evidence="2 3" key="1">
    <citation type="submission" date="2013-02" db="EMBL/GenBank/DDBJ databases">
        <title>The Genome Sequence of Enterococcus caccae BAA-1240.</title>
        <authorList>
            <consortium name="The Broad Institute Genome Sequencing Platform"/>
            <consortium name="The Broad Institute Genome Sequencing Center for Infectious Disease"/>
            <person name="Earl A.M."/>
            <person name="Gilmore M.S."/>
            <person name="Lebreton F."/>
            <person name="Walker B."/>
            <person name="Young S.K."/>
            <person name="Zeng Q."/>
            <person name="Gargeya S."/>
            <person name="Fitzgerald M."/>
            <person name="Haas B."/>
            <person name="Abouelleil A."/>
            <person name="Alvarado L."/>
            <person name="Arachchi H.M."/>
            <person name="Berlin A.M."/>
            <person name="Chapman S.B."/>
            <person name="Dewar J."/>
            <person name="Goldberg J."/>
            <person name="Griggs A."/>
            <person name="Gujja S."/>
            <person name="Hansen M."/>
            <person name="Howarth C."/>
            <person name="Imamovic A."/>
            <person name="Larimer J."/>
            <person name="McCowan C."/>
            <person name="Murphy C."/>
            <person name="Neiman D."/>
            <person name="Pearson M."/>
            <person name="Priest M."/>
            <person name="Roberts A."/>
            <person name="Saif S."/>
            <person name="Shea T."/>
            <person name="Sisk P."/>
            <person name="Sykes S."/>
            <person name="Wortman J."/>
            <person name="Nusbaum C."/>
            <person name="Birren B."/>
        </authorList>
    </citation>
    <scope>NUCLEOTIDE SEQUENCE [LARGE SCALE GENOMIC DNA]</scope>
    <source>
        <strain evidence="2 3">ATCC BAA-1240</strain>
    </source>
</reference>
<dbReference type="eggNOG" id="ENOG50330M8">
    <property type="taxonomic scope" value="Bacteria"/>
</dbReference>
<keyword evidence="3" id="KW-1185">Reference proteome</keyword>
<dbReference type="InterPro" id="IPR001387">
    <property type="entry name" value="Cro/C1-type_HTH"/>
</dbReference>
<name>R3WVC8_9ENTE</name>
<evidence type="ECO:0000313" key="2">
    <source>
        <dbReference type="EMBL" id="EOL45760.1"/>
    </source>
</evidence>
<dbReference type="SUPFAM" id="SSF48452">
    <property type="entry name" value="TPR-like"/>
    <property type="match status" value="1"/>
</dbReference>
<proteinExistence type="predicted"/>
<dbReference type="OrthoDB" id="2315941at2"/>
<dbReference type="PANTHER" id="PTHR37038">
    <property type="entry name" value="TRANSCRIPTIONAL REGULATOR-RELATED"/>
    <property type="match status" value="1"/>
</dbReference>
<dbReference type="GO" id="GO:0003677">
    <property type="term" value="F:DNA binding"/>
    <property type="evidence" value="ECO:0007669"/>
    <property type="project" value="InterPro"/>
</dbReference>
<gene>
    <name evidence="2" type="ORF">UC7_01557</name>
</gene>
<dbReference type="InterPro" id="IPR011990">
    <property type="entry name" value="TPR-like_helical_dom_sf"/>
</dbReference>
<feature type="domain" description="HTH cro/C1-type" evidence="1">
    <location>
        <begin position="7"/>
        <end position="60"/>
    </location>
</feature>
<dbReference type="PATRIC" id="fig|1158612.3.peg.1545"/>
<organism evidence="2 3">
    <name type="scientific">Enterococcus caccae ATCC BAA-1240</name>
    <dbReference type="NCBI Taxonomy" id="1158612"/>
    <lineage>
        <taxon>Bacteria</taxon>
        <taxon>Bacillati</taxon>
        <taxon>Bacillota</taxon>
        <taxon>Bacilli</taxon>
        <taxon>Lactobacillales</taxon>
        <taxon>Enterococcaceae</taxon>
        <taxon>Enterococcus</taxon>
    </lineage>
</organism>
<dbReference type="STRING" id="317735.RU98_GL002215"/>
<evidence type="ECO:0000313" key="3">
    <source>
        <dbReference type="Proteomes" id="UP000013840"/>
    </source>
</evidence>
<dbReference type="CDD" id="cd00093">
    <property type="entry name" value="HTH_XRE"/>
    <property type="match status" value="1"/>
</dbReference>
<accession>R3WVC8</accession>
<dbReference type="AlphaFoldDB" id="R3WVC8"/>
<dbReference type="Gene3D" id="1.10.260.40">
    <property type="entry name" value="lambda repressor-like DNA-binding domains"/>
    <property type="match status" value="1"/>
</dbReference>
<dbReference type="Proteomes" id="UP000013840">
    <property type="component" value="Unassembled WGS sequence"/>
</dbReference>
<dbReference type="EMBL" id="AJAU01000017">
    <property type="protein sequence ID" value="EOL45760.1"/>
    <property type="molecule type" value="Genomic_DNA"/>
</dbReference>
<dbReference type="InterPro" id="IPR010982">
    <property type="entry name" value="Lambda_DNA-bd_dom_sf"/>
</dbReference>
<comment type="caution">
    <text evidence="2">The sequence shown here is derived from an EMBL/GenBank/DDBJ whole genome shotgun (WGS) entry which is preliminary data.</text>
</comment>
<dbReference type="PROSITE" id="PS50943">
    <property type="entry name" value="HTH_CROC1"/>
    <property type="match status" value="1"/>
</dbReference>